<dbReference type="SUPFAM" id="SSF50182">
    <property type="entry name" value="Sm-like ribonucleoproteins"/>
    <property type="match status" value="1"/>
</dbReference>
<feature type="region of interest" description="Disordered" evidence="5">
    <location>
        <begin position="342"/>
        <end position="424"/>
    </location>
</feature>
<evidence type="ECO:0000256" key="3">
    <source>
        <dbReference type="ARBA" id="ARBA00022989"/>
    </source>
</evidence>
<keyword evidence="2 6" id="KW-0812">Transmembrane</keyword>
<keyword evidence="3 6" id="KW-1133">Transmembrane helix</keyword>
<keyword evidence="9" id="KW-1185">Reference proteome</keyword>
<evidence type="ECO:0000256" key="5">
    <source>
        <dbReference type="SAM" id="MobiDB-lite"/>
    </source>
</evidence>
<keyword evidence="4 6" id="KW-0472">Membrane</keyword>
<organism evidence="8 9">
    <name type="scientific">Leifsonia virtsii</name>
    <dbReference type="NCBI Taxonomy" id="3035915"/>
    <lineage>
        <taxon>Bacteria</taxon>
        <taxon>Bacillati</taxon>
        <taxon>Actinomycetota</taxon>
        <taxon>Actinomycetes</taxon>
        <taxon>Micrococcales</taxon>
        <taxon>Microbacteriaceae</taxon>
        <taxon>Leifsonia</taxon>
    </lineage>
</organism>
<feature type="transmembrane region" description="Helical" evidence="6">
    <location>
        <begin position="159"/>
        <end position="178"/>
    </location>
</feature>
<dbReference type="PANTHER" id="PTHR30566">
    <property type="entry name" value="YNAI-RELATED MECHANOSENSITIVE ION CHANNEL"/>
    <property type="match status" value="1"/>
</dbReference>
<evidence type="ECO:0000313" key="8">
    <source>
        <dbReference type="EMBL" id="MDN4598693.1"/>
    </source>
</evidence>
<evidence type="ECO:0000256" key="2">
    <source>
        <dbReference type="ARBA" id="ARBA00022692"/>
    </source>
</evidence>
<dbReference type="Pfam" id="PF00924">
    <property type="entry name" value="MS_channel_2nd"/>
    <property type="match status" value="1"/>
</dbReference>
<feature type="transmembrane region" description="Helical" evidence="6">
    <location>
        <begin position="53"/>
        <end position="70"/>
    </location>
</feature>
<dbReference type="RefSeq" id="WP_301220038.1">
    <property type="nucleotide sequence ID" value="NZ_JAROCB010000004.1"/>
</dbReference>
<comment type="caution">
    <text evidence="8">The sequence shown here is derived from an EMBL/GenBank/DDBJ whole genome shotgun (WGS) entry which is preliminary data.</text>
</comment>
<evidence type="ECO:0000256" key="4">
    <source>
        <dbReference type="ARBA" id="ARBA00023136"/>
    </source>
</evidence>
<evidence type="ECO:0000259" key="7">
    <source>
        <dbReference type="Pfam" id="PF00924"/>
    </source>
</evidence>
<feature type="transmembrane region" description="Helical" evidence="6">
    <location>
        <begin position="131"/>
        <end position="153"/>
    </location>
</feature>
<dbReference type="InterPro" id="IPR023408">
    <property type="entry name" value="MscS_beta-dom_sf"/>
</dbReference>
<dbReference type="Proteomes" id="UP001174210">
    <property type="component" value="Unassembled WGS sequence"/>
</dbReference>
<sequence>MFPLRSWPGLALACLLAVVVAIVVTAVLALILRLIGRRRQWPELLIRHVRVPFRLFLLVIVLWIAVALALPPDTTAAWRSGLHHTFLILSIATGVWFAAAFLIFVEDLGLARYRLDVPDNRYARRVRTQVLILRRLTVVAAVVIGLGAILLTFPALQAAGASLLASAGIIGIIAGVAAQSSLANLFAGIQLAFSDAIRIDDVVVVEEQWGTIEEITLTYVVVHVWDDRRLVLPSTYFTTKPFENWTRQHSELLGSVEFDLDWRVSTGGMRAELNRILATTDLWDHRTGILQVTDAVGGWVRVRVLVTAKDAPTLFDLRCLVRERLIDWMQRYSPVSLPRQRVELAEEPEQTERPPRARSEEEGRLFSGTPENEQRAQQFTDAIPVIRDVDGQPVAVDPDDLPDRQAGAGHATIPPVEPADKENR</sequence>
<proteinExistence type="predicted"/>
<dbReference type="Gene3D" id="2.30.30.60">
    <property type="match status" value="1"/>
</dbReference>
<protein>
    <submittedName>
        <fullName evidence="8">Mechanosensitive ion channel</fullName>
    </submittedName>
</protein>
<feature type="transmembrane region" description="Helical" evidence="6">
    <location>
        <begin position="82"/>
        <end position="105"/>
    </location>
</feature>
<dbReference type="InterPro" id="IPR006685">
    <property type="entry name" value="MscS_channel_2nd"/>
</dbReference>
<reference evidence="8" key="1">
    <citation type="submission" date="2023-03" db="EMBL/GenBank/DDBJ databases">
        <title>MT1 and MT2 Draft Genomes of Novel Species.</title>
        <authorList>
            <person name="Venkateswaran K."/>
        </authorList>
    </citation>
    <scope>NUCLEOTIDE SEQUENCE</scope>
    <source>
        <strain evidence="8">F6_8S_P_1A</strain>
    </source>
</reference>
<dbReference type="EMBL" id="JAROCB010000004">
    <property type="protein sequence ID" value="MDN4598693.1"/>
    <property type="molecule type" value="Genomic_DNA"/>
</dbReference>
<comment type="subcellular location">
    <subcellularLocation>
        <location evidence="1">Membrane</location>
    </subcellularLocation>
</comment>
<feature type="compositionally biased region" description="Polar residues" evidence="5">
    <location>
        <begin position="369"/>
        <end position="380"/>
    </location>
</feature>
<evidence type="ECO:0000256" key="6">
    <source>
        <dbReference type="SAM" id="Phobius"/>
    </source>
</evidence>
<accession>A0ABT8J1D8</accession>
<gene>
    <name evidence="8" type="ORF">P5G59_16185</name>
</gene>
<dbReference type="PANTHER" id="PTHR30566:SF25">
    <property type="entry name" value="INNER MEMBRANE PROTEIN"/>
    <property type="match status" value="1"/>
</dbReference>
<dbReference type="Gene3D" id="1.10.287.1260">
    <property type="match status" value="1"/>
</dbReference>
<dbReference type="InterPro" id="IPR010920">
    <property type="entry name" value="LSM_dom_sf"/>
</dbReference>
<evidence type="ECO:0000256" key="1">
    <source>
        <dbReference type="ARBA" id="ARBA00004370"/>
    </source>
</evidence>
<evidence type="ECO:0000313" key="9">
    <source>
        <dbReference type="Proteomes" id="UP001174210"/>
    </source>
</evidence>
<name>A0ABT8J1D8_9MICO</name>
<feature type="compositionally biased region" description="Basic and acidic residues" evidence="5">
    <location>
        <begin position="342"/>
        <end position="364"/>
    </location>
</feature>
<feature type="transmembrane region" description="Helical" evidence="6">
    <location>
        <begin position="6"/>
        <end position="32"/>
    </location>
</feature>
<feature type="domain" description="Mechanosensitive ion channel MscS" evidence="7">
    <location>
        <begin position="181"/>
        <end position="247"/>
    </location>
</feature>